<protein>
    <submittedName>
        <fullName evidence="2">Uncharacterized protein</fullName>
    </submittedName>
</protein>
<evidence type="ECO:0000313" key="2">
    <source>
        <dbReference type="EMBL" id="SFN80939.1"/>
    </source>
</evidence>
<proteinExistence type="predicted"/>
<feature type="transmembrane region" description="Helical" evidence="1">
    <location>
        <begin position="67"/>
        <end position="87"/>
    </location>
</feature>
<evidence type="ECO:0000256" key="1">
    <source>
        <dbReference type="SAM" id="Phobius"/>
    </source>
</evidence>
<keyword evidence="1" id="KW-1133">Transmembrane helix</keyword>
<dbReference type="STRING" id="995034.SAMN05216219_2150"/>
<dbReference type="EMBL" id="FOVM01000006">
    <property type="protein sequence ID" value="SFN80939.1"/>
    <property type="molecule type" value="Genomic_DNA"/>
</dbReference>
<dbReference type="AlphaFoldDB" id="A0A1I5C1P9"/>
<keyword evidence="1" id="KW-0472">Membrane</keyword>
<name>A0A1I5C1P9_9MICO</name>
<organism evidence="2 3">
    <name type="scientific">Mycetocola miduiensis</name>
    <dbReference type="NCBI Taxonomy" id="995034"/>
    <lineage>
        <taxon>Bacteria</taxon>
        <taxon>Bacillati</taxon>
        <taxon>Actinomycetota</taxon>
        <taxon>Actinomycetes</taxon>
        <taxon>Micrococcales</taxon>
        <taxon>Microbacteriaceae</taxon>
        <taxon>Mycetocola</taxon>
    </lineage>
</organism>
<feature type="transmembrane region" description="Helical" evidence="1">
    <location>
        <begin position="28"/>
        <end position="47"/>
    </location>
</feature>
<reference evidence="3" key="1">
    <citation type="submission" date="2016-10" db="EMBL/GenBank/DDBJ databases">
        <authorList>
            <person name="Varghese N."/>
            <person name="Submissions S."/>
        </authorList>
    </citation>
    <scope>NUCLEOTIDE SEQUENCE [LARGE SCALE GENOMIC DNA]</scope>
    <source>
        <strain evidence="3">CGMCC 1.11101</strain>
    </source>
</reference>
<gene>
    <name evidence="2" type="ORF">SAMN05216219_2150</name>
</gene>
<accession>A0A1I5C1P9</accession>
<sequence length="272" mass="28741">MQHRIQAARRRPQLATSNVGNVRKRPGVLLPLTVGIVAFLGFGWIWVAVESDMSLPTGTLMWALSELAFLLALVVPAVCLFFVIRALHIRKLHAREAIGPAGTGIAKASDLLWALSHGMLPQTESPGVIPTDATESVFVAAPIAFARHSQLQPSARRMLAAARARAGSTPGGAPVATDPVGSDWSQAVPSSVAASDRRILVLLPEELVEIPYSDITEVHSDSGHVVLRLRSGPPVLLSGTAAESLAVLAVWGSLGESALRRHPALAALRSRG</sequence>
<keyword evidence="3" id="KW-1185">Reference proteome</keyword>
<evidence type="ECO:0000313" key="3">
    <source>
        <dbReference type="Proteomes" id="UP000198867"/>
    </source>
</evidence>
<dbReference type="Proteomes" id="UP000198867">
    <property type="component" value="Unassembled WGS sequence"/>
</dbReference>
<keyword evidence="1" id="KW-0812">Transmembrane</keyword>